<dbReference type="EC" id="6.6.1.2" evidence="4"/>
<dbReference type="OrthoDB" id="9757976at2"/>
<proteinExistence type="predicted"/>
<evidence type="ECO:0000256" key="2">
    <source>
        <dbReference type="SAM" id="Phobius"/>
    </source>
</evidence>
<feature type="transmembrane region" description="Helical" evidence="2">
    <location>
        <begin position="1384"/>
        <end position="1402"/>
    </location>
</feature>
<keyword evidence="4" id="KW-0436">Ligase</keyword>
<dbReference type="GO" id="GO:0051116">
    <property type="term" value="F:cobaltochelatase activity"/>
    <property type="evidence" value="ECO:0007669"/>
    <property type="project" value="UniProtKB-EC"/>
</dbReference>
<organism evidence="4 5">
    <name type="scientific">Calycomorphotria hydatis</name>
    <dbReference type="NCBI Taxonomy" id="2528027"/>
    <lineage>
        <taxon>Bacteria</taxon>
        <taxon>Pseudomonadati</taxon>
        <taxon>Planctomycetota</taxon>
        <taxon>Planctomycetia</taxon>
        <taxon>Planctomycetales</taxon>
        <taxon>Planctomycetaceae</taxon>
        <taxon>Calycomorphotria</taxon>
    </lineage>
</organism>
<dbReference type="CDD" id="cd10150">
    <property type="entry name" value="CobN_like"/>
    <property type="match status" value="1"/>
</dbReference>
<evidence type="ECO:0000256" key="1">
    <source>
        <dbReference type="SAM" id="MobiDB-lite"/>
    </source>
</evidence>
<sequence length="1409" mass="156362">MNKLVQSDGKSLLVVAVVAQILLLSMSDISAAEPPAITIYGRTSSLATMKESEAELGVEFVGLSADDVESENFEAIKGNVLVLLWGSRRGGGGGRFASGGGGGGRGGGRGRQGDDESTETPTGDVPSRGRGGDGGGRGRGPTAEPSENGERTPLMTFLLKAKKRNPNLRIIATESTYYGMQEDQEFLSESTLEKDEAISKYISGRNLSRESLSRLARYMAIEYLDRPGEILPPESVSIVGLYHPEADKFFPSSEEFLRWSRQRNVNVETAPRVLILATYVHFVSRNRQGIQAMVEDIEQRGGLAAVAMTDEAETRPIIADFGPDVVIDALHRGGELDWYREMGVPHLHGMWLSSRQSIGEWEEDNSRMRNMMGLTRGESTGLIEPHIVSGRTERIEGVEHYVPIPDRIERIGSRALAWAKLKRTPNESKKIVMLHAGPGGPDLNHLSSMRDLFTTMQEAGYTVENIPDTDHELFEELETYGSQIDIAEPHELDRLARSGRAALVPVDQYLEWFHKRIPAEQQQQVIEKWGEAPGNIMAWEDDQQQKFMVIPKIELGNVLLVGKPHPQSEMDGIEDYQARKNSLSSAPSHNILATYFWLEEEHHADAVVVWGALSIDLLLPRKAVGLSQHDWPDILWGSMPNIRPFGLGSLTFAIPAKRRTKAVLVNHLPPATVPAELDDQLQNVASDIVKWRSLSDGSLKDRFAQAITQQVRDLHLDIDIHLELTDGRNMNADEIDVLTEYLNEIDNERIPLNSHSLGRPVRDDLVAPYIVACLGGRFIDALGEIVEVPSSLPDLPSERKKYLRSQAEEIVSLLTREDFTTTEALAAATGVNVESESLPKDVTQGLETAQQLVDGLLDPSAEIDSIVAALSGQFIEPGPGHLPTRNPGAVPTGRNIVPLNPEEIPSRSSWELGKQLIDELLQKKFEEDGEYPNKMAFTLSTRGTMSDYGVLESQILYTLGVRPVWDSGNRVTDIELIPAEELGRPRIDAFVEPKHYYADYLTSRLELIDKAIRLVSEHEEEGNRVAANTQRVREELLKEGMTEDQVDMMAHARIFAVAPDRFGSGLYDGLFSETGVWDTEAELVDIYVSQHDYLYTAGAWGQKAPDIFRKQIQGTDVVLRTLNRRGALAGRAYMSGGTLCMVTKELTGKAPDYYLSDLRQAGNETILSAHDALRKDYRAQLFNRKWIEGQMSEGGRGAAQTAALVWKTLGYSITVDNSVEEDTWREIVHVYLRDSKNMNLPEWFENTNPDAFQELNKMLLEAMRKGYWDADEEYQREVAETYAQSVNRHGPNSPSRNEKLEAFVASVLISNEQQQLAEAFTATMNAPPEVEATATEPPAETELAEAAEPVQEQPAETPEEQPETEAVEGQKMEQVEGGANSNEAWPWFLGLAVVALVVVGMVRRSGGIR</sequence>
<keyword evidence="5" id="KW-1185">Reference proteome</keyword>
<dbReference type="EMBL" id="CP036316">
    <property type="protein sequence ID" value="QDT66324.1"/>
    <property type="molecule type" value="Genomic_DNA"/>
</dbReference>
<dbReference type="PANTHER" id="PTHR44119:SF4">
    <property type="entry name" value="AEROBIC COBALTOCHELATASE SUBUNIT COBN"/>
    <property type="match status" value="1"/>
</dbReference>
<reference evidence="4 5" key="1">
    <citation type="submission" date="2019-02" db="EMBL/GenBank/DDBJ databases">
        <title>Deep-cultivation of Planctomycetes and their phenomic and genomic characterization uncovers novel biology.</title>
        <authorList>
            <person name="Wiegand S."/>
            <person name="Jogler M."/>
            <person name="Boedeker C."/>
            <person name="Pinto D."/>
            <person name="Vollmers J."/>
            <person name="Rivas-Marin E."/>
            <person name="Kohn T."/>
            <person name="Peeters S.H."/>
            <person name="Heuer A."/>
            <person name="Rast P."/>
            <person name="Oberbeckmann S."/>
            <person name="Bunk B."/>
            <person name="Jeske O."/>
            <person name="Meyerdierks A."/>
            <person name="Storesund J.E."/>
            <person name="Kallscheuer N."/>
            <person name="Luecker S."/>
            <person name="Lage O.M."/>
            <person name="Pohl T."/>
            <person name="Merkel B.J."/>
            <person name="Hornburger P."/>
            <person name="Mueller R.-W."/>
            <person name="Bruemmer F."/>
            <person name="Labrenz M."/>
            <person name="Spormann A.M."/>
            <person name="Op den Camp H."/>
            <person name="Overmann J."/>
            <person name="Amann R."/>
            <person name="Jetten M.S.M."/>
            <person name="Mascher T."/>
            <person name="Medema M.H."/>
            <person name="Devos D.P."/>
            <person name="Kaster A.-K."/>
            <person name="Ovreas L."/>
            <person name="Rohde M."/>
            <person name="Galperin M.Y."/>
            <person name="Jogler C."/>
        </authorList>
    </citation>
    <scope>NUCLEOTIDE SEQUENCE [LARGE SCALE GENOMIC DNA]</scope>
    <source>
        <strain evidence="4 5">V22</strain>
    </source>
</reference>
<accession>A0A517TD78</accession>
<dbReference type="RefSeq" id="WP_145265325.1">
    <property type="nucleotide sequence ID" value="NZ_CP036316.1"/>
</dbReference>
<feature type="region of interest" description="Disordered" evidence="1">
    <location>
        <begin position="1330"/>
        <end position="1378"/>
    </location>
</feature>
<dbReference type="PANTHER" id="PTHR44119">
    <property type="entry name" value="MAGNESIUM-CHELATASE SUBUNIT CHLH, CHLOROPLASTIC"/>
    <property type="match status" value="1"/>
</dbReference>
<keyword evidence="2" id="KW-1133">Transmembrane helix</keyword>
<keyword evidence="2" id="KW-0812">Transmembrane</keyword>
<dbReference type="Proteomes" id="UP000319976">
    <property type="component" value="Chromosome"/>
</dbReference>
<feature type="region of interest" description="Disordered" evidence="1">
    <location>
        <begin position="94"/>
        <end position="152"/>
    </location>
</feature>
<evidence type="ECO:0000313" key="4">
    <source>
        <dbReference type="EMBL" id="QDT66324.1"/>
    </source>
</evidence>
<name>A0A517TD78_9PLAN</name>
<dbReference type="KEGG" id="chya:V22_35900"/>
<gene>
    <name evidence="4" type="primary">cobN</name>
    <name evidence="4" type="ORF">V22_35900</name>
</gene>
<feature type="compositionally biased region" description="Acidic residues" evidence="1">
    <location>
        <begin position="1357"/>
        <end position="1366"/>
    </location>
</feature>
<evidence type="ECO:0000259" key="3">
    <source>
        <dbReference type="Pfam" id="PF02514"/>
    </source>
</evidence>
<dbReference type="InterPro" id="IPR003672">
    <property type="entry name" value="CobN/Mg_chltase"/>
</dbReference>
<dbReference type="Pfam" id="PF02514">
    <property type="entry name" value="CobN-Mg_chel"/>
    <property type="match status" value="1"/>
</dbReference>
<feature type="compositionally biased region" description="Gly residues" evidence="1">
    <location>
        <begin position="94"/>
        <end position="110"/>
    </location>
</feature>
<evidence type="ECO:0000313" key="5">
    <source>
        <dbReference type="Proteomes" id="UP000319976"/>
    </source>
</evidence>
<feature type="domain" description="CobN/magnesium chelatase" evidence="3">
    <location>
        <begin position="208"/>
        <end position="1273"/>
    </location>
</feature>
<protein>
    <submittedName>
        <fullName evidence="4">Aerobic cobaltochelatase subunit CobN</fullName>
        <ecNumber evidence="4">6.6.1.2</ecNumber>
    </submittedName>
</protein>
<feature type="compositionally biased region" description="Low complexity" evidence="1">
    <location>
        <begin position="1330"/>
        <end position="1356"/>
    </location>
</feature>
<keyword evidence="2" id="KW-0472">Membrane</keyword>